<proteinExistence type="predicted"/>
<gene>
    <name evidence="1" type="ORF">CLUMA_CG020554</name>
</gene>
<dbReference type="AlphaFoldDB" id="A0A1J1J5A3"/>
<sequence length="76" mass="8693">MSLFRSLTHVFNEPCGENLWIGVICKQNNQCVQSLHKLISSNELINHKTFNIGNMTSTGMKICELKNVHRLLIKSH</sequence>
<reference evidence="1 2" key="1">
    <citation type="submission" date="2015-04" db="EMBL/GenBank/DDBJ databases">
        <authorList>
            <person name="Syromyatnikov M.Y."/>
            <person name="Popov V.N."/>
        </authorList>
    </citation>
    <scope>NUCLEOTIDE SEQUENCE [LARGE SCALE GENOMIC DNA]</scope>
</reference>
<name>A0A1J1J5A3_9DIPT</name>
<dbReference type="EMBL" id="CVRI01000072">
    <property type="protein sequence ID" value="CRL07589.1"/>
    <property type="molecule type" value="Genomic_DNA"/>
</dbReference>
<protein>
    <submittedName>
        <fullName evidence="1">CLUMA_CG020554, isoform A</fullName>
    </submittedName>
</protein>
<organism evidence="1 2">
    <name type="scientific">Clunio marinus</name>
    <dbReference type="NCBI Taxonomy" id="568069"/>
    <lineage>
        <taxon>Eukaryota</taxon>
        <taxon>Metazoa</taxon>
        <taxon>Ecdysozoa</taxon>
        <taxon>Arthropoda</taxon>
        <taxon>Hexapoda</taxon>
        <taxon>Insecta</taxon>
        <taxon>Pterygota</taxon>
        <taxon>Neoptera</taxon>
        <taxon>Endopterygota</taxon>
        <taxon>Diptera</taxon>
        <taxon>Nematocera</taxon>
        <taxon>Chironomoidea</taxon>
        <taxon>Chironomidae</taxon>
        <taxon>Clunio</taxon>
    </lineage>
</organism>
<evidence type="ECO:0000313" key="1">
    <source>
        <dbReference type="EMBL" id="CRL07589.1"/>
    </source>
</evidence>
<evidence type="ECO:0000313" key="2">
    <source>
        <dbReference type="Proteomes" id="UP000183832"/>
    </source>
</evidence>
<accession>A0A1J1J5A3</accession>
<dbReference type="Proteomes" id="UP000183832">
    <property type="component" value="Unassembled WGS sequence"/>
</dbReference>
<keyword evidence="2" id="KW-1185">Reference proteome</keyword>